<evidence type="ECO:0000256" key="4">
    <source>
        <dbReference type="ARBA" id="ARBA00022827"/>
    </source>
</evidence>
<keyword evidence="5 6" id="KW-0560">Oxidoreductase</keyword>
<dbReference type="Gene3D" id="1.10.540.10">
    <property type="entry name" value="Acyl-CoA dehydrogenase/oxidase, N-terminal domain"/>
    <property type="match status" value="1"/>
</dbReference>
<dbReference type="SUPFAM" id="SSF56645">
    <property type="entry name" value="Acyl-CoA dehydrogenase NM domain-like"/>
    <property type="match status" value="1"/>
</dbReference>
<evidence type="ECO:0000313" key="10">
    <source>
        <dbReference type="EMBL" id="MBI2877891.1"/>
    </source>
</evidence>
<name>A0A932CRD1_UNCTE</name>
<comment type="cofactor">
    <cofactor evidence="1 6">
        <name>FAD</name>
        <dbReference type="ChEBI" id="CHEBI:57692"/>
    </cofactor>
</comment>
<dbReference type="Proteomes" id="UP000769766">
    <property type="component" value="Unassembled WGS sequence"/>
</dbReference>
<dbReference type="InterPro" id="IPR037069">
    <property type="entry name" value="AcylCoA_DH/ox_N_sf"/>
</dbReference>
<dbReference type="PANTHER" id="PTHR43884">
    <property type="entry name" value="ACYL-COA DEHYDROGENASE"/>
    <property type="match status" value="1"/>
</dbReference>
<dbReference type="PANTHER" id="PTHR43884:SF20">
    <property type="entry name" value="ACYL-COA DEHYDROGENASE FADE28"/>
    <property type="match status" value="1"/>
</dbReference>
<dbReference type="Pfam" id="PF00441">
    <property type="entry name" value="Acyl-CoA_dh_1"/>
    <property type="match status" value="1"/>
</dbReference>
<comment type="similarity">
    <text evidence="2 6">Belongs to the acyl-CoA dehydrogenase family.</text>
</comment>
<evidence type="ECO:0000259" key="9">
    <source>
        <dbReference type="Pfam" id="PF02771"/>
    </source>
</evidence>
<evidence type="ECO:0000259" key="7">
    <source>
        <dbReference type="Pfam" id="PF00441"/>
    </source>
</evidence>
<dbReference type="CDD" id="cd00567">
    <property type="entry name" value="ACAD"/>
    <property type="match status" value="1"/>
</dbReference>
<proteinExistence type="inferred from homology"/>
<dbReference type="Pfam" id="PF02770">
    <property type="entry name" value="Acyl-CoA_dh_M"/>
    <property type="match status" value="1"/>
</dbReference>
<evidence type="ECO:0000256" key="2">
    <source>
        <dbReference type="ARBA" id="ARBA00009347"/>
    </source>
</evidence>
<dbReference type="Pfam" id="PF02771">
    <property type="entry name" value="Acyl-CoA_dh_N"/>
    <property type="match status" value="1"/>
</dbReference>
<feature type="domain" description="Acyl-CoA dehydrogenase/oxidase N-terminal" evidence="9">
    <location>
        <begin position="6"/>
        <end position="117"/>
    </location>
</feature>
<organism evidence="10 11">
    <name type="scientific">Tectimicrobiota bacterium</name>
    <dbReference type="NCBI Taxonomy" id="2528274"/>
    <lineage>
        <taxon>Bacteria</taxon>
        <taxon>Pseudomonadati</taxon>
        <taxon>Nitrospinota/Tectimicrobiota group</taxon>
        <taxon>Candidatus Tectimicrobiota</taxon>
    </lineage>
</organism>
<dbReference type="Gene3D" id="2.40.110.10">
    <property type="entry name" value="Butyryl-CoA Dehydrogenase, subunit A, domain 2"/>
    <property type="match status" value="1"/>
</dbReference>
<keyword evidence="3 6" id="KW-0285">Flavoprotein</keyword>
<evidence type="ECO:0000313" key="11">
    <source>
        <dbReference type="Proteomes" id="UP000769766"/>
    </source>
</evidence>
<accession>A0A932CRD1</accession>
<dbReference type="GO" id="GO:0003995">
    <property type="term" value="F:acyl-CoA dehydrogenase activity"/>
    <property type="evidence" value="ECO:0007669"/>
    <property type="project" value="TreeGrafter"/>
</dbReference>
<evidence type="ECO:0000256" key="6">
    <source>
        <dbReference type="RuleBase" id="RU362125"/>
    </source>
</evidence>
<evidence type="ECO:0000256" key="5">
    <source>
        <dbReference type="ARBA" id="ARBA00023002"/>
    </source>
</evidence>
<dbReference type="InterPro" id="IPR009100">
    <property type="entry name" value="AcylCoA_DH/oxidase_NM_dom_sf"/>
</dbReference>
<sequence>MDIKLNEDQVEIARQARRFCENESPMKYVRAMFQDERGFTDDIWNKMVEMGWTAMRIPEAYGGLGMELLDLSLVLEEMGRAVVPGPFFSAVLLAAEPILEAGSEAQKQRYLPEIAAGTLRGTLALYEPEGGADIGHIQMSATAEGKAFILHGTKLFVPDAQVANLLVCAARTEAGEDPERGVTLFLVDPRTPGISISPLPAMDGTRKLCAVEFQQVRVDREGVLGTLHQGGGALRRALQRAQVGLCAECVGGAQRAMEIATEYANVRVQFDQPIGAYQAIKHRCAQTYIETESARSVLYWAAWAQDHADPQEATMAASVAKAYGSEVYRNAATNTLQTLGGTGFSWEHDIHLYLKRAKANEVALGDPIYHRERIARLLTE</sequence>
<dbReference type="AlphaFoldDB" id="A0A932CRD1"/>
<evidence type="ECO:0000256" key="3">
    <source>
        <dbReference type="ARBA" id="ARBA00022630"/>
    </source>
</evidence>
<comment type="caution">
    <text evidence="10">The sequence shown here is derived from an EMBL/GenBank/DDBJ whole genome shotgun (WGS) entry which is preliminary data.</text>
</comment>
<dbReference type="InterPro" id="IPR046373">
    <property type="entry name" value="Acyl-CoA_Oxase/DH_mid-dom_sf"/>
</dbReference>
<dbReference type="GO" id="GO:0050660">
    <property type="term" value="F:flavin adenine dinucleotide binding"/>
    <property type="evidence" value="ECO:0007669"/>
    <property type="project" value="InterPro"/>
</dbReference>
<feature type="domain" description="Acyl-CoA dehydrogenase/oxidase C-terminal" evidence="7">
    <location>
        <begin position="230"/>
        <end position="376"/>
    </location>
</feature>
<dbReference type="InterPro" id="IPR036250">
    <property type="entry name" value="AcylCo_DH-like_C"/>
</dbReference>
<gene>
    <name evidence="10" type="ORF">HYY20_13530</name>
</gene>
<evidence type="ECO:0000256" key="1">
    <source>
        <dbReference type="ARBA" id="ARBA00001974"/>
    </source>
</evidence>
<dbReference type="InterPro" id="IPR013786">
    <property type="entry name" value="AcylCoA_DH/ox_N"/>
</dbReference>
<reference evidence="10" key="1">
    <citation type="submission" date="2020-07" db="EMBL/GenBank/DDBJ databases">
        <title>Huge and variable diversity of episymbiotic CPR bacteria and DPANN archaea in groundwater ecosystems.</title>
        <authorList>
            <person name="He C.Y."/>
            <person name="Keren R."/>
            <person name="Whittaker M."/>
            <person name="Farag I.F."/>
            <person name="Doudna J."/>
            <person name="Cate J.H.D."/>
            <person name="Banfield J.F."/>
        </authorList>
    </citation>
    <scope>NUCLEOTIDE SEQUENCE</scope>
    <source>
        <strain evidence="10">NC_groundwater_672_Ag_B-0.1um_62_36</strain>
    </source>
</reference>
<dbReference type="EMBL" id="JACPRF010000412">
    <property type="protein sequence ID" value="MBI2877891.1"/>
    <property type="molecule type" value="Genomic_DNA"/>
</dbReference>
<keyword evidence="4 6" id="KW-0274">FAD</keyword>
<dbReference type="SUPFAM" id="SSF47203">
    <property type="entry name" value="Acyl-CoA dehydrogenase C-terminal domain-like"/>
    <property type="match status" value="1"/>
</dbReference>
<dbReference type="Gene3D" id="1.20.140.10">
    <property type="entry name" value="Butyryl-CoA Dehydrogenase, subunit A, domain 3"/>
    <property type="match status" value="1"/>
</dbReference>
<dbReference type="InterPro" id="IPR006091">
    <property type="entry name" value="Acyl-CoA_Oxase/DH_mid-dom"/>
</dbReference>
<protein>
    <submittedName>
        <fullName evidence="10">Acyl-CoA/acyl-ACP dehydrogenase</fullName>
    </submittedName>
</protein>
<dbReference type="InterPro" id="IPR009075">
    <property type="entry name" value="AcylCo_DH/oxidase_C"/>
</dbReference>
<evidence type="ECO:0000259" key="8">
    <source>
        <dbReference type="Pfam" id="PF02770"/>
    </source>
</evidence>
<feature type="domain" description="Acyl-CoA oxidase/dehydrogenase middle" evidence="8">
    <location>
        <begin position="123"/>
        <end position="216"/>
    </location>
</feature>